<evidence type="ECO:0000259" key="4">
    <source>
        <dbReference type="PROSITE" id="PS50055"/>
    </source>
</evidence>
<dbReference type="PANTHER" id="PTHR46957:SF1">
    <property type="entry name" value="PHOSPHATIDYLINOSITOL PHOSPHATASE PTPRQ"/>
    <property type="match status" value="1"/>
</dbReference>
<reference evidence="6" key="1">
    <citation type="submission" date="2025-08" db="UniProtKB">
        <authorList>
            <consortium name="Ensembl"/>
        </authorList>
    </citation>
    <scope>IDENTIFICATION</scope>
</reference>
<evidence type="ECO:0000259" key="5">
    <source>
        <dbReference type="PROSITE" id="PS50056"/>
    </source>
</evidence>
<keyword evidence="2" id="KW-1133">Transmembrane helix</keyword>
<evidence type="ECO:0000313" key="7">
    <source>
        <dbReference type="Proteomes" id="UP000694722"/>
    </source>
</evidence>
<organism evidence="6 7">
    <name type="scientific">Sus scrofa</name>
    <name type="common">Pig</name>
    <dbReference type="NCBI Taxonomy" id="9823"/>
    <lineage>
        <taxon>Eukaryota</taxon>
        <taxon>Metazoa</taxon>
        <taxon>Chordata</taxon>
        <taxon>Craniata</taxon>
        <taxon>Vertebrata</taxon>
        <taxon>Euteleostomi</taxon>
        <taxon>Mammalia</taxon>
        <taxon>Eutheria</taxon>
        <taxon>Laurasiatheria</taxon>
        <taxon>Artiodactyla</taxon>
        <taxon>Suina</taxon>
        <taxon>Suidae</taxon>
        <taxon>Sus</taxon>
    </lineage>
</organism>
<keyword evidence="3" id="KW-0325">Glycoprotein</keyword>
<dbReference type="InterPro" id="IPR000387">
    <property type="entry name" value="Tyr_Pase_dom"/>
</dbReference>
<keyword evidence="1" id="KW-0812">Transmembrane</keyword>
<dbReference type="AlphaFoldDB" id="A0A8D1BFX8"/>
<proteinExistence type="predicted"/>
<evidence type="ECO:0000256" key="3">
    <source>
        <dbReference type="ARBA" id="ARBA00023180"/>
    </source>
</evidence>
<dbReference type="PANTHER" id="PTHR46957">
    <property type="entry name" value="CYTOKINE RECEPTOR"/>
    <property type="match status" value="1"/>
</dbReference>
<dbReference type="PROSITE" id="PS50055">
    <property type="entry name" value="TYR_PHOSPHATASE_PTP"/>
    <property type="match status" value="1"/>
</dbReference>
<dbReference type="InterPro" id="IPR029021">
    <property type="entry name" value="Prot-tyrosine_phosphatase-like"/>
</dbReference>
<evidence type="ECO:0000256" key="1">
    <source>
        <dbReference type="ARBA" id="ARBA00022692"/>
    </source>
</evidence>
<dbReference type="InterPro" id="IPR000242">
    <property type="entry name" value="PTP_cat"/>
</dbReference>
<protein>
    <submittedName>
        <fullName evidence="6">Uncharacterized protein</fullName>
    </submittedName>
</protein>
<feature type="domain" description="Tyrosine specific protein phosphatases" evidence="5">
    <location>
        <begin position="20"/>
        <end position="68"/>
    </location>
</feature>
<evidence type="ECO:0000256" key="2">
    <source>
        <dbReference type="ARBA" id="ARBA00022989"/>
    </source>
</evidence>
<dbReference type="PROSITE" id="PS50056">
    <property type="entry name" value="TYR_PHOSPHATASE_2"/>
    <property type="match status" value="1"/>
</dbReference>
<dbReference type="Gene3D" id="3.90.190.10">
    <property type="entry name" value="Protein tyrosine phosphatase superfamily"/>
    <property type="match status" value="1"/>
</dbReference>
<dbReference type="SUPFAM" id="SSF52799">
    <property type="entry name" value="(Phosphotyrosine protein) phosphatases II"/>
    <property type="match status" value="1"/>
</dbReference>
<dbReference type="GO" id="GO:0004725">
    <property type="term" value="F:protein tyrosine phosphatase activity"/>
    <property type="evidence" value="ECO:0007669"/>
    <property type="project" value="InterPro"/>
</dbReference>
<accession>A0A8D1BFX8</accession>
<evidence type="ECO:0000313" key="6">
    <source>
        <dbReference type="Ensembl" id="ENSSSCP00040000381.1"/>
    </source>
</evidence>
<keyword evidence="2" id="KW-0472">Membrane</keyword>
<dbReference type="Ensembl" id="ENSSSCT00040001520.1">
    <property type="protein sequence ID" value="ENSSSCP00040000381.1"/>
    <property type="gene ID" value="ENSSSCG00040001292.1"/>
</dbReference>
<dbReference type="InterPro" id="IPR050713">
    <property type="entry name" value="RTP_Phos/Ushers"/>
</dbReference>
<feature type="domain" description="Tyrosine-protein phosphatase" evidence="4">
    <location>
        <begin position="13"/>
        <end position="77"/>
    </location>
</feature>
<sequence>RIGAIATGLRQSHSNAGSDAGVGRTGVFIALDHLTQHINDHDFVDIYGLVAELRSERMCMVQNLVSYLTVQAVSAPEFRQRRCISSTNWEVSVLLSGCESKNIYKIYKFLSLKNCIV</sequence>
<dbReference type="Proteomes" id="UP000694722">
    <property type="component" value="Unplaced"/>
</dbReference>
<dbReference type="PRINTS" id="PR00700">
    <property type="entry name" value="PRTYPHPHTASE"/>
</dbReference>
<dbReference type="Pfam" id="PF00102">
    <property type="entry name" value="Y_phosphatase"/>
    <property type="match status" value="1"/>
</dbReference>
<name>A0A8D1BFX8_PIG</name>